<dbReference type="Proteomes" id="UP000433483">
    <property type="component" value="Unassembled WGS sequence"/>
</dbReference>
<evidence type="ECO:0000313" key="15">
    <source>
        <dbReference type="Proteomes" id="UP000440732"/>
    </source>
</evidence>
<evidence type="ECO:0000313" key="10">
    <source>
        <dbReference type="EMBL" id="KAE9280868.1"/>
    </source>
</evidence>
<evidence type="ECO:0000313" key="18">
    <source>
        <dbReference type="Proteomes" id="UP000476176"/>
    </source>
</evidence>
<evidence type="ECO:0000313" key="14">
    <source>
        <dbReference type="Proteomes" id="UP000440367"/>
    </source>
</evidence>
<dbReference type="EMBL" id="QXGD01002650">
    <property type="protein sequence ID" value="KAE9185900.1"/>
    <property type="molecule type" value="Genomic_DNA"/>
</dbReference>
<evidence type="ECO:0000313" key="7">
    <source>
        <dbReference type="EMBL" id="KAE9175947.1"/>
    </source>
</evidence>
<evidence type="ECO:0000313" key="13">
    <source>
        <dbReference type="Proteomes" id="UP000437068"/>
    </source>
</evidence>
<evidence type="ECO:0000313" key="12">
    <source>
        <dbReference type="Proteomes" id="UP000433483"/>
    </source>
</evidence>
<dbReference type="EMBL" id="QXGC01002599">
    <property type="protein sequence ID" value="KAE9184029.1"/>
    <property type="molecule type" value="Genomic_DNA"/>
</dbReference>
<reference evidence="17 18" key="1">
    <citation type="submission" date="2018-09" db="EMBL/GenBank/DDBJ databases">
        <title>Genomic investigation of the strawberry pathogen Phytophthora fragariae indicates pathogenicity is determined by transcriptional variation in three key races.</title>
        <authorList>
            <person name="Adams T.M."/>
            <person name="Armitage A.D."/>
            <person name="Sobczyk M.K."/>
            <person name="Bates H.J."/>
            <person name="Dunwell J.M."/>
            <person name="Nellist C.F."/>
            <person name="Harrison R.J."/>
        </authorList>
    </citation>
    <scope>NUCLEOTIDE SEQUENCE [LARGE SCALE GENOMIC DNA]</scope>
    <source>
        <strain evidence="10 13">A4</strain>
        <strain evidence="9 14">BC-1</strain>
        <strain evidence="8 18">BC-23</strain>
        <strain evidence="7 12">NOV-27</strain>
        <strain evidence="6 15">NOV-5</strain>
        <strain evidence="4 16">NOV-71</strain>
        <strain evidence="2 11">NOV-9</strain>
        <strain evidence="5 19">ONT-3</strain>
        <strain evidence="3 17">SCRP245</strain>
    </source>
</reference>
<dbReference type="Proteomes" id="UP000440367">
    <property type="component" value="Unassembled WGS sequence"/>
</dbReference>
<evidence type="ECO:0000313" key="16">
    <source>
        <dbReference type="Proteomes" id="UP000441208"/>
    </source>
</evidence>
<dbReference type="EMBL" id="QXGA01002557">
    <property type="protein sequence ID" value="KAE9095640.1"/>
    <property type="molecule type" value="Genomic_DNA"/>
</dbReference>
<sequence>MSSSFLCPPSSYSLDDKVIGGVMPRFGYTRPRQTFSQFDPDTTQSSSSVSSTSIGHKRISQLDPTMETALKRSCTTEVEPQRKMKGSATRRERCRINQARYRQRQRQHEEELDAFIRYVHEEIQDLETQRQDILRYAPTNESVWVVATEYFRLFRYGFVAPVMVPESSASNSPSALINKWNQKTPPSNVQLDFLKKSMTADVTDGVVFGTEALLENWRLLSLYHDDVHVQLQRLEQIGDDSLCAVTTTSITITKNTLRHVYPHLDSEHSALAAKLLNQRLVMRGTVHFDWDNTSGRVVRVMSKVDALTPMLRLLGSLENVSTVFEKAMMTLEGRFSATEDANDNYNGRH</sequence>
<dbReference type="EMBL" id="QXFZ01002663">
    <property type="protein sequence ID" value="KAE9074928.1"/>
    <property type="molecule type" value="Genomic_DNA"/>
</dbReference>
<dbReference type="Proteomes" id="UP000437068">
    <property type="component" value="Unassembled WGS sequence"/>
</dbReference>
<dbReference type="AlphaFoldDB" id="A0A6A3I1Y0"/>
<dbReference type="EMBL" id="QXFX01002557">
    <property type="protein sequence ID" value="KAE9075854.1"/>
    <property type="molecule type" value="Genomic_DNA"/>
</dbReference>
<dbReference type="Proteomes" id="UP000440732">
    <property type="component" value="Unassembled WGS sequence"/>
</dbReference>
<evidence type="ECO:0000313" key="9">
    <source>
        <dbReference type="EMBL" id="KAE9185900.1"/>
    </source>
</evidence>
<dbReference type="OrthoDB" id="108791at2759"/>
<evidence type="ECO:0000256" key="1">
    <source>
        <dbReference type="SAM" id="MobiDB-lite"/>
    </source>
</evidence>
<dbReference type="EMBL" id="QXGF01002671">
    <property type="protein sequence ID" value="KAE8923818.1"/>
    <property type="molecule type" value="Genomic_DNA"/>
</dbReference>
<accession>A0A6A3I1Y0</accession>
<organism evidence="3 17">
    <name type="scientific">Phytophthora fragariae</name>
    <dbReference type="NCBI Taxonomy" id="53985"/>
    <lineage>
        <taxon>Eukaryota</taxon>
        <taxon>Sar</taxon>
        <taxon>Stramenopiles</taxon>
        <taxon>Oomycota</taxon>
        <taxon>Peronosporomycetes</taxon>
        <taxon>Peronosporales</taxon>
        <taxon>Peronosporaceae</taxon>
        <taxon>Phytophthora</taxon>
    </lineage>
</organism>
<dbReference type="EMBL" id="QXFW01002628">
    <property type="protein sequence ID" value="KAE8976806.1"/>
    <property type="molecule type" value="Genomic_DNA"/>
</dbReference>
<dbReference type="Proteomes" id="UP000460718">
    <property type="component" value="Unassembled WGS sequence"/>
</dbReference>
<feature type="compositionally biased region" description="Polar residues" evidence="1">
    <location>
        <begin position="31"/>
        <end position="41"/>
    </location>
</feature>
<comment type="caution">
    <text evidence="3">The sequence shown here is derived from an EMBL/GenBank/DDBJ whole genome shotgun (WGS) entry which is preliminary data.</text>
</comment>
<evidence type="ECO:0000313" key="8">
    <source>
        <dbReference type="EMBL" id="KAE9184029.1"/>
    </source>
</evidence>
<dbReference type="Proteomes" id="UP000476176">
    <property type="component" value="Unassembled WGS sequence"/>
</dbReference>
<dbReference type="Proteomes" id="UP000441208">
    <property type="component" value="Unassembled WGS sequence"/>
</dbReference>
<evidence type="ECO:0000313" key="17">
    <source>
        <dbReference type="Proteomes" id="UP000460718"/>
    </source>
</evidence>
<evidence type="ECO:0000313" key="4">
    <source>
        <dbReference type="EMBL" id="KAE9074928.1"/>
    </source>
</evidence>
<dbReference type="EMBL" id="QXGE01002562">
    <property type="protein sequence ID" value="KAE9280868.1"/>
    <property type="molecule type" value="Genomic_DNA"/>
</dbReference>
<evidence type="ECO:0000313" key="19">
    <source>
        <dbReference type="Proteomes" id="UP000488956"/>
    </source>
</evidence>
<gene>
    <name evidence="10" type="ORF">PF001_g24034</name>
    <name evidence="9" type="ORF">PF002_g26040</name>
    <name evidence="8" type="ORF">PF004_g23776</name>
    <name evidence="7" type="ORF">PF005_g25180</name>
    <name evidence="6" type="ORF">PF006_g23965</name>
    <name evidence="4" type="ORF">PF007_g25210</name>
    <name evidence="2" type="ORF">PF009_g25936</name>
    <name evidence="5" type="ORF">PF010_g24139</name>
    <name evidence="3" type="ORF">PF011_g23901</name>
</gene>
<dbReference type="EMBL" id="QXGB01002671">
    <property type="protein sequence ID" value="KAE9175947.1"/>
    <property type="molecule type" value="Genomic_DNA"/>
</dbReference>
<evidence type="ECO:0000313" key="2">
    <source>
        <dbReference type="EMBL" id="KAE8923818.1"/>
    </source>
</evidence>
<proteinExistence type="predicted"/>
<dbReference type="Proteomes" id="UP000488956">
    <property type="component" value="Unassembled WGS sequence"/>
</dbReference>
<evidence type="ECO:0008006" key="20">
    <source>
        <dbReference type="Google" id="ProtNLM"/>
    </source>
</evidence>
<protein>
    <recommendedName>
        <fullName evidence="20">BZIP domain-containing protein</fullName>
    </recommendedName>
</protein>
<evidence type="ECO:0000313" key="6">
    <source>
        <dbReference type="EMBL" id="KAE9095640.1"/>
    </source>
</evidence>
<dbReference type="Proteomes" id="UP000429523">
    <property type="component" value="Unassembled WGS sequence"/>
</dbReference>
<evidence type="ECO:0000313" key="3">
    <source>
        <dbReference type="EMBL" id="KAE8976806.1"/>
    </source>
</evidence>
<feature type="compositionally biased region" description="Low complexity" evidence="1">
    <location>
        <begin position="42"/>
        <end position="53"/>
    </location>
</feature>
<evidence type="ECO:0000313" key="11">
    <source>
        <dbReference type="Proteomes" id="UP000429523"/>
    </source>
</evidence>
<keyword evidence="12" id="KW-1185">Reference proteome</keyword>
<feature type="region of interest" description="Disordered" evidence="1">
    <location>
        <begin position="31"/>
        <end position="56"/>
    </location>
</feature>
<evidence type="ECO:0000313" key="5">
    <source>
        <dbReference type="EMBL" id="KAE9075854.1"/>
    </source>
</evidence>
<name>A0A6A3I1Y0_9STRA</name>